<dbReference type="RefSeq" id="WP_101028772.1">
    <property type="nucleotide sequence ID" value="NZ_CABMMZ010000038.1"/>
</dbReference>
<name>A0A2N0UXQ7_9FIRM</name>
<dbReference type="SUPFAM" id="SSF47413">
    <property type="entry name" value="lambda repressor-like DNA-binding domains"/>
    <property type="match status" value="1"/>
</dbReference>
<sequence>MNTSDLKAEIARNNFTIPKLAEKMGIDKKTLYTRINGVTCFKQEEIAQLAKILGLNSDKIMSIFLLM</sequence>
<evidence type="ECO:0000259" key="1">
    <source>
        <dbReference type="PROSITE" id="PS50943"/>
    </source>
</evidence>
<evidence type="ECO:0000313" key="2">
    <source>
        <dbReference type="EMBL" id="PKD31780.1"/>
    </source>
</evidence>
<comment type="caution">
    <text evidence="2">The sequence shown here is derived from an EMBL/GenBank/DDBJ whole genome shotgun (WGS) entry which is preliminary data.</text>
</comment>
<dbReference type="Proteomes" id="UP000233425">
    <property type="component" value="Unassembled WGS sequence"/>
</dbReference>
<feature type="domain" description="HTH cro/C1-type" evidence="1">
    <location>
        <begin position="6"/>
        <end position="60"/>
    </location>
</feature>
<gene>
    <name evidence="2" type="ORF">RBATCC27255_00694</name>
</gene>
<dbReference type="InterPro" id="IPR010982">
    <property type="entry name" value="Lambda_DNA-bd_dom_sf"/>
</dbReference>
<dbReference type="GO" id="GO:0003677">
    <property type="term" value="F:DNA binding"/>
    <property type="evidence" value="ECO:0007669"/>
    <property type="project" value="InterPro"/>
</dbReference>
<keyword evidence="3" id="KW-1185">Reference proteome</keyword>
<organism evidence="2 3">
    <name type="scientific">Ruminococcus bromii</name>
    <dbReference type="NCBI Taxonomy" id="40518"/>
    <lineage>
        <taxon>Bacteria</taxon>
        <taxon>Bacillati</taxon>
        <taxon>Bacillota</taxon>
        <taxon>Clostridia</taxon>
        <taxon>Eubacteriales</taxon>
        <taxon>Oscillospiraceae</taxon>
        <taxon>Ruminococcus</taxon>
    </lineage>
</organism>
<dbReference type="Gene3D" id="1.10.260.40">
    <property type="entry name" value="lambda repressor-like DNA-binding domains"/>
    <property type="match status" value="1"/>
</dbReference>
<accession>A0A2N0UXQ7</accession>
<protein>
    <recommendedName>
        <fullName evidence="1">HTH cro/C1-type domain-containing protein</fullName>
    </recommendedName>
</protein>
<proteinExistence type="predicted"/>
<dbReference type="InterPro" id="IPR001387">
    <property type="entry name" value="Cro/C1-type_HTH"/>
</dbReference>
<dbReference type="CDD" id="cd00093">
    <property type="entry name" value="HTH_XRE"/>
    <property type="match status" value="1"/>
</dbReference>
<evidence type="ECO:0000313" key="3">
    <source>
        <dbReference type="Proteomes" id="UP000233425"/>
    </source>
</evidence>
<dbReference type="EMBL" id="NNSR01000038">
    <property type="protein sequence ID" value="PKD31780.1"/>
    <property type="molecule type" value="Genomic_DNA"/>
</dbReference>
<dbReference type="Pfam" id="PF01381">
    <property type="entry name" value="HTH_3"/>
    <property type="match status" value="1"/>
</dbReference>
<dbReference type="PROSITE" id="PS50943">
    <property type="entry name" value="HTH_CROC1"/>
    <property type="match status" value="1"/>
</dbReference>
<dbReference type="AlphaFoldDB" id="A0A2N0UXQ7"/>
<reference evidence="2" key="1">
    <citation type="journal article" date="2018" name="Environ. Microbiol.">
        <title>Sporulation capability and amylosome conservation among diverse human colonic and rumen isolates of the keystone starch-degrader Ruminococcus bromii.</title>
        <authorList>
            <person name="Mukhopadhya I."/>
            <person name="Morais S."/>
            <person name="Laverde-Gomez J."/>
            <person name="Sheridan P.O."/>
            <person name="Walker A.W."/>
            <person name="Kelly W."/>
            <person name="Klieve A.V."/>
            <person name="Ouwerkerk D."/>
            <person name="Duncan S.H."/>
            <person name="Louis P."/>
            <person name="Koropatkin N."/>
            <person name="Cockburn D."/>
            <person name="Kibler R."/>
            <person name="Cooper P.J."/>
            <person name="Sandoval C."/>
            <person name="Crost E."/>
            <person name="Juge N."/>
            <person name="Bayer E.A."/>
            <person name="Flint H.J."/>
        </authorList>
    </citation>
    <scope>NUCLEOTIDE SEQUENCE [LARGE SCALE GENOMIC DNA]</scope>
    <source>
        <strain evidence="2">ATCC 27255</strain>
    </source>
</reference>